<gene>
    <name evidence="9 14" type="primary">fabH</name>
    <name evidence="14" type="ORF">FSW04_06080</name>
</gene>
<evidence type="ECO:0000256" key="6">
    <source>
        <dbReference type="ARBA" id="ARBA00023098"/>
    </source>
</evidence>
<dbReference type="NCBIfam" id="TIGR00747">
    <property type="entry name" value="fabH"/>
    <property type="match status" value="1"/>
</dbReference>
<evidence type="ECO:0000256" key="8">
    <source>
        <dbReference type="ARBA" id="ARBA00023315"/>
    </source>
</evidence>
<dbReference type="GO" id="GO:0004315">
    <property type="term" value="F:3-oxoacyl-[acyl-carrier-protein] synthase activity"/>
    <property type="evidence" value="ECO:0007669"/>
    <property type="project" value="InterPro"/>
</dbReference>
<feature type="compositionally biased region" description="Low complexity" evidence="10">
    <location>
        <begin position="1"/>
        <end position="15"/>
    </location>
</feature>
<accession>A0A5B8U2L1</accession>
<dbReference type="EMBL" id="CP042430">
    <property type="protein sequence ID" value="QEC47200.1"/>
    <property type="molecule type" value="Genomic_DNA"/>
</dbReference>
<feature type="active site" evidence="9">
    <location>
        <position position="151"/>
    </location>
</feature>
<dbReference type="GO" id="GO:0033818">
    <property type="term" value="F:beta-ketoacyl-acyl-carrier-protein synthase III activity"/>
    <property type="evidence" value="ECO:0007669"/>
    <property type="project" value="UniProtKB-UniRule"/>
</dbReference>
<comment type="domain">
    <text evidence="9">The last Arg residue of the ACP-binding site is essential for the weak association between ACP/AcpP and FabH.</text>
</comment>
<sequence>MAVQTSTSAATTTPTHRFGHSAPVGVAPRRRLGRPLPKGTVAGLFGVGIGLPEAVVGNDHFESTLDTTDEWIVRRTGIRSRHWLAEGEPIAPLAAEACLAALRDAGRTADEVDQIIVTTITPDRVTPGLAPEVARLIGAHGAAAVDLNAACAGFLYALDQAAALVETGRARVVLVCGAEALSRLTDLEDRGTAVLFGDGAGAVVVAAGELDRGCPRFVLGCDPEQGDLLYADNVDRKLRMEGREVYRHAVARMVQSTHEALEAAGLQMADIDLFVAHQANSRIIEVAAAEMGLPPEKVVMNVDRVANTSSASIPLALAQAEADGRLRPGATIAMTAFGAGFVWGAGIVSWKERRDVRA</sequence>
<keyword evidence="11" id="KW-0472">Membrane</keyword>
<feature type="domain" description="Beta-ketoacyl-[acyl-carrier-protein] synthase III N-terminal" evidence="13">
    <location>
        <begin position="146"/>
        <end position="221"/>
    </location>
</feature>
<comment type="pathway">
    <text evidence="9">Lipid metabolism; fatty acid biosynthesis.</text>
</comment>
<keyword evidence="11" id="KW-0812">Transmembrane</keyword>
<dbReference type="InterPro" id="IPR013747">
    <property type="entry name" value="ACP_syn_III_C"/>
</dbReference>
<dbReference type="KEGG" id="bsol:FSW04_06080"/>
<keyword evidence="6 9" id="KW-0443">Lipid metabolism</keyword>
<dbReference type="Proteomes" id="UP000321805">
    <property type="component" value="Chromosome"/>
</dbReference>
<evidence type="ECO:0000256" key="11">
    <source>
        <dbReference type="SAM" id="Phobius"/>
    </source>
</evidence>
<evidence type="ECO:0000256" key="1">
    <source>
        <dbReference type="ARBA" id="ARBA00008642"/>
    </source>
</evidence>
<dbReference type="PANTHER" id="PTHR34069:SF2">
    <property type="entry name" value="BETA-KETOACYL-[ACYL-CARRIER-PROTEIN] SYNTHASE III"/>
    <property type="match status" value="1"/>
</dbReference>
<evidence type="ECO:0000256" key="10">
    <source>
        <dbReference type="SAM" id="MobiDB-lite"/>
    </source>
</evidence>
<dbReference type="InterPro" id="IPR004655">
    <property type="entry name" value="FabH"/>
</dbReference>
<evidence type="ECO:0000259" key="12">
    <source>
        <dbReference type="Pfam" id="PF08541"/>
    </source>
</evidence>
<evidence type="ECO:0000256" key="3">
    <source>
        <dbReference type="ARBA" id="ARBA00022516"/>
    </source>
</evidence>
<comment type="catalytic activity">
    <reaction evidence="9">
        <text>malonyl-[ACP] + acetyl-CoA + H(+) = 3-oxobutanoyl-[ACP] + CO2 + CoA</text>
        <dbReference type="Rhea" id="RHEA:12080"/>
        <dbReference type="Rhea" id="RHEA-COMP:9623"/>
        <dbReference type="Rhea" id="RHEA-COMP:9625"/>
        <dbReference type="ChEBI" id="CHEBI:15378"/>
        <dbReference type="ChEBI" id="CHEBI:16526"/>
        <dbReference type="ChEBI" id="CHEBI:57287"/>
        <dbReference type="ChEBI" id="CHEBI:57288"/>
        <dbReference type="ChEBI" id="CHEBI:78449"/>
        <dbReference type="ChEBI" id="CHEBI:78450"/>
        <dbReference type="EC" id="2.3.1.180"/>
    </reaction>
</comment>
<keyword evidence="7 9" id="KW-0275">Fatty acid biosynthesis</keyword>
<dbReference type="Pfam" id="PF08541">
    <property type="entry name" value="ACP_syn_III_C"/>
    <property type="match status" value="1"/>
</dbReference>
<comment type="subunit">
    <text evidence="9">Homodimer.</text>
</comment>
<evidence type="ECO:0000256" key="4">
    <source>
        <dbReference type="ARBA" id="ARBA00022679"/>
    </source>
</evidence>
<dbReference type="GO" id="GO:0005737">
    <property type="term" value="C:cytoplasm"/>
    <property type="evidence" value="ECO:0007669"/>
    <property type="project" value="UniProtKB-SubCell"/>
</dbReference>
<feature type="active site" evidence="9">
    <location>
        <position position="277"/>
    </location>
</feature>
<evidence type="ECO:0000313" key="14">
    <source>
        <dbReference type="EMBL" id="QEC47200.1"/>
    </source>
</evidence>
<comment type="function">
    <text evidence="9">Catalyzes the condensation reaction of fatty acid synthesis by the addition to an acyl acceptor of two carbons from malonyl-ACP. Catalyzes the first condensation reaction which initiates fatty acid synthesis and may therefore play a role in governing the total rate of fatty acid production. Possesses both acetoacetyl-ACP synthase and acetyl transacylase activities. Its substrate specificity determines the biosynthesis of branched-chain and/or straight-chain of fatty acids.</text>
</comment>
<evidence type="ECO:0000313" key="15">
    <source>
        <dbReference type="Proteomes" id="UP000321805"/>
    </source>
</evidence>
<reference evidence="14 15" key="1">
    <citation type="journal article" date="2018" name="J. Microbiol.">
        <title>Baekduia soli gen. nov., sp. nov., a novel bacterium isolated from the soil of Baekdu Mountain and proposal of a novel family name, Baekduiaceae fam. nov.</title>
        <authorList>
            <person name="An D.S."/>
            <person name="Siddiqi M.Z."/>
            <person name="Kim K.H."/>
            <person name="Yu H.S."/>
            <person name="Im W.T."/>
        </authorList>
    </citation>
    <scope>NUCLEOTIDE SEQUENCE [LARGE SCALE GENOMIC DNA]</scope>
    <source>
        <strain evidence="14 15">BR7-21</strain>
    </source>
</reference>
<keyword evidence="2 9" id="KW-0963">Cytoplasm</keyword>
<proteinExistence type="inferred from homology"/>
<keyword evidence="3 9" id="KW-0444">Lipid biosynthesis</keyword>
<evidence type="ECO:0000256" key="7">
    <source>
        <dbReference type="ARBA" id="ARBA00023160"/>
    </source>
</evidence>
<dbReference type="CDD" id="cd00830">
    <property type="entry name" value="KAS_III"/>
    <property type="match status" value="1"/>
</dbReference>
<keyword evidence="11" id="KW-1133">Transmembrane helix</keyword>
<dbReference type="RefSeq" id="WP_146917377.1">
    <property type="nucleotide sequence ID" value="NZ_CP042430.1"/>
</dbReference>
<dbReference type="Pfam" id="PF08545">
    <property type="entry name" value="ACP_syn_III"/>
    <property type="match status" value="1"/>
</dbReference>
<keyword evidence="4 9" id="KW-0808">Transferase</keyword>
<dbReference type="OrthoDB" id="9815506at2"/>
<feature type="region of interest" description="ACP-binding" evidence="9">
    <location>
        <begin position="278"/>
        <end position="282"/>
    </location>
</feature>
<evidence type="ECO:0000259" key="13">
    <source>
        <dbReference type="Pfam" id="PF08545"/>
    </source>
</evidence>
<dbReference type="PANTHER" id="PTHR34069">
    <property type="entry name" value="3-OXOACYL-[ACYL-CARRIER-PROTEIN] SYNTHASE 3"/>
    <property type="match status" value="1"/>
</dbReference>
<name>A0A5B8U2L1_9ACTN</name>
<comment type="subcellular location">
    <subcellularLocation>
        <location evidence="9">Cytoplasm</location>
    </subcellularLocation>
</comment>
<feature type="domain" description="Beta-ketoacyl-[acyl-carrier-protein] synthase III C-terminal" evidence="12">
    <location>
        <begin position="261"/>
        <end position="350"/>
    </location>
</feature>
<keyword evidence="8 9" id="KW-0012">Acyltransferase</keyword>
<evidence type="ECO:0000256" key="5">
    <source>
        <dbReference type="ARBA" id="ARBA00022832"/>
    </source>
</evidence>
<keyword evidence="5 9" id="KW-0276">Fatty acid metabolism</keyword>
<organism evidence="14 15">
    <name type="scientific">Baekduia soli</name>
    <dbReference type="NCBI Taxonomy" id="496014"/>
    <lineage>
        <taxon>Bacteria</taxon>
        <taxon>Bacillati</taxon>
        <taxon>Actinomycetota</taxon>
        <taxon>Thermoleophilia</taxon>
        <taxon>Solirubrobacterales</taxon>
        <taxon>Baekduiaceae</taxon>
        <taxon>Baekduia</taxon>
    </lineage>
</organism>
<keyword evidence="9" id="KW-0511">Multifunctional enzyme</keyword>
<evidence type="ECO:0000256" key="9">
    <source>
        <dbReference type="HAMAP-Rule" id="MF_01815"/>
    </source>
</evidence>
<dbReference type="NCBIfam" id="NF006829">
    <property type="entry name" value="PRK09352.1"/>
    <property type="match status" value="1"/>
</dbReference>
<evidence type="ECO:0000256" key="2">
    <source>
        <dbReference type="ARBA" id="ARBA00022490"/>
    </source>
</evidence>
<dbReference type="GO" id="GO:0006633">
    <property type="term" value="P:fatty acid biosynthetic process"/>
    <property type="evidence" value="ECO:0007669"/>
    <property type="project" value="UniProtKB-UniRule"/>
</dbReference>
<dbReference type="InterPro" id="IPR013751">
    <property type="entry name" value="ACP_syn_III_N"/>
</dbReference>
<dbReference type="Gene3D" id="3.40.47.10">
    <property type="match status" value="1"/>
</dbReference>
<feature type="active site" evidence="9">
    <location>
        <position position="307"/>
    </location>
</feature>
<dbReference type="HAMAP" id="MF_01815">
    <property type="entry name" value="FabH"/>
    <property type="match status" value="1"/>
</dbReference>
<dbReference type="SUPFAM" id="SSF53901">
    <property type="entry name" value="Thiolase-like"/>
    <property type="match status" value="1"/>
</dbReference>
<dbReference type="AlphaFoldDB" id="A0A5B8U2L1"/>
<comment type="similarity">
    <text evidence="1 9">Belongs to the thiolase-like superfamily. FabH family.</text>
</comment>
<dbReference type="UniPathway" id="UPA00094"/>
<protein>
    <recommendedName>
        <fullName evidence="9">Beta-ketoacyl-[acyl-carrier-protein] synthase III</fullName>
        <shortName evidence="9">Beta-ketoacyl-ACP synthase III</shortName>
        <shortName evidence="9">KAS III</shortName>
        <ecNumber evidence="9">2.3.1.180</ecNumber>
    </recommendedName>
    <alternativeName>
        <fullName evidence="9">3-oxoacyl-[acyl-carrier-protein] synthase 3</fullName>
    </alternativeName>
    <alternativeName>
        <fullName evidence="9">3-oxoacyl-[acyl-carrier-protein] synthase III</fullName>
    </alternativeName>
</protein>
<feature type="region of interest" description="Disordered" evidence="10">
    <location>
        <begin position="1"/>
        <end position="33"/>
    </location>
</feature>
<feature type="transmembrane region" description="Helical" evidence="11">
    <location>
        <begin position="329"/>
        <end position="350"/>
    </location>
</feature>
<dbReference type="GO" id="GO:0044550">
    <property type="term" value="P:secondary metabolite biosynthetic process"/>
    <property type="evidence" value="ECO:0007669"/>
    <property type="project" value="TreeGrafter"/>
</dbReference>
<dbReference type="InterPro" id="IPR016039">
    <property type="entry name" value="Thiolase-like"/>
</dbReference>
<dbReference type="EC" id="2.3.1.180" evidence="9"/>
<keyword evidence="15" id="KW-1185">Reference proteome</keyword>